<proteinExistence type="predicted"/>
<gene>
    <name evidence="2" type="ORF">F9278_23205</name>
</gene>
<organism evidence="2 3">
    <name type="scientific">Streptomyces phaeolivaceus</name>
    <dbReference type="NCBI Taxonomy" id="2653200"/>
    <lineage>
        <taxon>Bacteria</taxon>
        <taxon>Bacillati</taxon>
        <taxon>Actinomycetota</taxon>
        <taxon>Actinomycetes</taxon>
        <taxon>Kitasatosporales</taxon>
        <taxon>Streptomycetaceae</taxon>
        <taxon>Streptomyces</taxon>
    </lineage>
</organism>
<accession>A0A5P8K7K3</accession>
<dbReference type="InterPro" id="IPR010982">
    <property type="entry name" value="Lambda_DNA-bd_dom_sf"/>
</dbReference>
<dbReference type="AlphaFoldDB" id="A0A5P8K7K3"/>
<dbReference type="KEGG" id="sphv:F9278_23205"/>
<feature type="domain" description="HTH cro/C1-type" evidence="1">
    <location>
        <begin position="22"/>
        <end position="81"/>
    </location>
</feature>
<evidence type="ECO:0000313" key="2">
    <source>
        <dbReference type="EMBL" id="QFQ98587.1"/>
    </source>
</evidence>
<dbReference type="Proteomes" id="UP000327294">
    <property type="component" value="Chromosome"/>
</dbReference>
<sequence>MPEQKRAPQISDPTSLTVAANIRRHRERQGFSTYELSRRLNDLGRPMTPAAVGRLERCERRVDVGDLMALAVALDVPPVTLLLPASLRGDVEITGAGAVNARRVLRWSQGREPLRYPDEADDEESRARFLAMWLMASTPGGRGFDMTTEEGQRALIQALKEGAWGTEVSGGDSGG</sequence>
<dbReference type="GO" id="GO:0003677">
    <property type="term" value="F:DNA binding"/>
    <property type="evidence" value="ECO:0007669"/>
    <property type="project" value="InterPro"/>
</dbReference>
<dbReference type="EMBL" id="CP045096">
    <property type="protein sequence ID" value="QFQ98587.1"/>
    <property type="molecule type" value="Genomic_DNA"/>
</dbReference>
<dbReference type="PROSITE" id="PS50943">
    <property type="entry name" value="HTH_CROC1"/>
    <property type="match status" value="1"/>
</dbReference>
<keyword evidence="3" id="KW-1185">Reference proteome</keyword>
<dbReference type="SUPFAM" id="SSF47413">
    <property type="entry name" value="lambda repressor-like DNA-binding domains"/>
    <property type="match status" value="1"/>
</dbReference>
<dbReference type="InterPro" id="IPR001387">
    <property type="entry name" value="Cro/C1-type_HTH"/>
</dbReference>
<protein>
    <submittedName>
        <fullName evidence="2">Helix-turn-helix transcriptional regulator</fullName>
    </submittedName>
</protein>
<evidence type="ECO:0000313" key="3">
    <source>
        <dbReference type="Proteomes" id="UP000327294"/>
    </source>
</evidence>
<name>A0A5P8K7K3_9ACTN</name>
<evidence type="ECO:0000259" key="1">
    <source>
        <dbReference type="PROSITE" id="PS50943"/>
    </source>
</evidence>
<reference evidence="2 3" key="1">
    <citation type="submission" date="2019-10" db="EMBL/GenBank/DDBJ databases">
        <title>Streptomyces sp. strain GY16 isolated from leaves of Broussonetia papyrifera.</title>
        <authorList>
            <person name="Mo P."/>
        </authorList>
    </citation>
    <scope>NUCLEOTIDE SEQUENCE [LARGE SCALE GENOMIC DNA]</scope>
    <source>
        <strain evidence="2 3">GY16</strain>
    </source>
</reference>
<dbReference type="RefSeq" id="WP_152170043.1">
    <property type="nucleotide sequence ID" value="NZ_CP045096.1"/>
</dbReference>
<dbReference type="CDD" id="cd00093">
    <property type="entry name" value="HTH_XRE"/>
    <property type="match status" value="1"/>
</dbReference>
<dbReference type="SMART" id="SM00530">
    <property type="entry name" value="HTH_XRE"/>
    <property type="match status" value="1"/>
</dbReference>
<dbReference type="Gene3D" id="1.10.260.40">
    <property type="entry name" value="lambda repressor-like DNA-binding domains"/>
    <property type="match status" value="1"/>
</dbReference>